<dbReference type="PANTHER" id="PTHR41521:SF4">
    <property type="entry name" value="BLR0684 PROTEIN"/>
    <property type="match status" value="1"/>
</dbReference>
<dbReference type="EMBL" id="CP036498">
    <property type="protein sequence ID" value="QUS41119.1"/>
    <property type="molecule type" value="Genomic_DNA"/>
</dbReference>
<dbReference type="InterPro" id="IPR011008">
    <property type="entry name" value="Dimeric_a/b-barrel"/>
</dbReference>
<accession>A0ABX8AER3</accession>
<protein>
    <submittedName>
        <fullName evidence="2">DUF1330 domain-containing protein</fullName>
    </submittedName>
</protein>
<dbReference type="Proteomes" id="UP000682843">
    <property type="component" value="Chromosome"/>
</dbReference>
<dbReference type="RefSeq" id="WP_211909720.1">
    <property type="nucleotide sequence ID" value="NZ_CP036498.1"/>
</dbReference>
<dbReference type="Pfam" id="PF07045">
    <property type="entry name" value="DUF1330"/>
    <property type="match status" value="1"/>
</dbReference>
<feature type="domain" description="DUF1330" evidence="1">
    <location>
        <begin position="3"/>
        <end position="95"/>
    </location>
</feature>
<evidence type="ECO:0000313" key="3">
    <source>
        <dbReference type="Proteomes" id="UP000682843"/>
    </source>
</evidence>
<dbReference type="InterPro" id="IPR010753">
    <property type="entry name" value="DUF1330"/>
</dbReference>
<name>A0ABX8AER3_9BRAD</name>
<sequence length="95" mass="10026">MPKGYIVGRIDILDAERYAAYVPLATAAIAAFGGKVLSRGGRFEALEGDARARNVLIEFPDFDAACAYFHSPGYVQARAARAGAAHVEVVAVEGV</sequence>
<dbReference type="Gene3D" id="3.30.70.100">
    <property type="match status" value="1"/>
</dbReference>
<gene>
    <name evidence="2" type="ORF">RPMA_21445</name>
</gene>
<organism evidence="2 3">
    <name type="scientific">Tardiphaga alba</name>
    <dbReference type="NCBI Taxonomy" id="340268"/>
    <lineage>
        <taxon>Bacteria</taxon>
        <taxon>Pseudomonadati</taxon>
        <taxon>Pseudomonadota</taxon>
        <taxon>Alphaproteobacteria</taxon>
        <taxon>Hyphomicrobiales</taxon>
        <taxon>Nitrobacteraceae</taxon>
        <taxon>Tardiphaga</taxon>
    </lineage>
</organism>
<dbReference type="PANTHER" id="PTHR41521">
    <property type="match status" value="1"/>
</dbReference>
<evidence type="ECO:0000313" key="2">
    <source>
        <dbReference type="EMBL" id="QUS41119.1"/>
    </source>
</evidence>
<dbReference type="SUPFAM" id="SSF54909">
    <property type="entry name" value="Dimeric alpha+beta barrel"/>
    <property type="match status" value="1"/>
</dbReference>
<proteinExistence type="predicted"/>
<keyword evidence="3" id="KW-1185">Reference proteome</keyword>
<reference evidence="2 3" key="1">
    <citation type="submission" date="2019-02" db="EMBL/GenBank/DDBJ databases">
        <title>Emended description of the genus Rhodopseudomonas and description of Rhodopseudomonas albus sp. nov., a non-phototrophic, heavy-metal-tolerant bacterium isolated from garden soil.</title>
        <authorList>
            <person name="Bao Z."/>
            <person name="Cao W.W."/>
            <person name="Sato Y."/>
            <person name="Nishizawa T."/>
            <person name="Zhao J."/>
            <person name="Guo Y."/>
            <person name="Ohta H."/>
        </authorList>
    </citation>
    <scope>NUCLEOTIDE SEQUENCE [LARGE SCALE GENOMIC DNA]</scope>
    <source>
        <strain evidence="2 3">SK50-23</strain>
    </source>
</reference>
<evidence type="ECO:0000259" key="1">
    <source>
        <dbReference type="Pfam" id="PF07045"/>
    </source>
</evidence>